<dbReference type="AlphaFoldDB" id="A0A222P6J6"/>
<dbReference type="Proteomes" id="UP000201728">
    <property type="component" value="Chromosome"/>
</dbReference>
<evidence type="ECO:0000313" key="2">
    <source>
        <dbReference type="Proteomes" id="UP000201728"/>
    </source>
</evidence>
<proteinExistence type="predicted"/>
<protein>
    <submittedName>
        <fullName evidence="1">Uncharacterized protein</fullName>
    </submittedName>
</protein>
<keyword evidence="2" id="KW-1185">Reference proteome</keyword>
<dbReference type="OrthoDB" id="5636056at2"/>
<dbReference type="KEGG" id="lcd:clem_14825"/>
<organism evidence="1 2">
    <name type="scientific">Legionella clemsonensis</name>
    <dbReference type="NCBI Taxonomy" id="1867846"/>
    <lineage>
        <taxon>Bacteria</taxon>
        <taxon>Pseudomonadati</taxon>
        <taxon>Pseudomonadota</taxon>
        <taxon>Gammaproteobacteria</taxon>
        <taxon>Legionellales</taxon>
        <taxon>Legionellaceae</taxon>
        <taxon>Legionella</taxon>
    </lineage>
</organism>
<reference evidence="2" key="1">
    <citation type="submission" date="2016-07" db="EMBL/GenBank/DDBJ databases">
        <authorList>
            <person name="Florea S."/>
            <person name="Webb J.S."/>
            <person name="Jaromczyk J."/>
            <person name="Schardl C.L."/>
        </authorList>
    </citation>
    <scope>NUCLEOTIDE SEQUENCE [LARGE SCALE GENOMIC DNA]</scope>
    <source>
        <strain evidence="2">CDC-D5610</strain>
    </source>
</reference>
<accession>A0A222P6J6</accession>
<dbReference type="EMBL" id="CP016397">
    <property type="protein sequence ID" value="ASQ47490.1"/>
    <property type="molecule type" value="Genomic_DNA"/>
</dbReference>
<name>A0A222P6J6_9GAMM</name>
<dbReference type="RefSeq" id="WP_094092211.1">
    <property type="nucleotide sequence ID" value="NZ_CP016397.1"/>
</dbReference>
<evidence type="ECO:0000313" key="1">
    <source>
        <dbReference type="EMBL" id="ASQ47490.1"/>
    </source>
</evidence>
<sequence>MSLTLERGTDKLATVQIHNIMESSAQEIVKKATSTSSLPNFKPDGCGVLLLFHTPDHKIYGLGGLRDNPALKDARTKDGKIFPPQLNTTIGGRLFDPELPLLQSILNAVKFKTFFEEEIKASPLSQSQQILHQLVDVISNSEGWGADICVHTDHWTNKTNTEETMCFLTAIKHINCTEEDLKAIEEALGTIMAFKESQGEPSRNLSNFKFYPFIPTMTNATADDFITYSELEKAQIAYENKAFVTFNDLALRAFKINNSYTNYQKAAEVQITAIENECIVKPG</sequence>
<gene>
    <name evidence="1" type="ORF">clem_14825</name>
</gene>